<accession>A0A8E3MG28</accession>
<gene>
    <name evidence="1" type="ORF">CEP48_04085</name>
</gene>
<dbReference type="RefSeq" id="WP_261920822.1">
    <property type="nucleotide sequence ID" value="NZ_CP022011.1"/>
</dbReference>
<evidence type="ECO:0000313" key="2">
    <source>
        <dbReference type="Proteomes" id="UP000955338"/>
    </source>
</evidence>
<dbReference type="PIRSF" id="PIRSF004690">
    <property type="entry name" value="DmsD"/>
    <property type="match status" value="1"/>
</dbReference>
<dbReference type="EMBL" id="CP022011">
    <property type="protein sequence ID" value="QDJ14651.1"/>
    <property type="molecule type" value="Genomic_DNA"/>
</dbReference>
<name>A0A8E3MG28_9PAST</name>
<evidence type="ECO:0000313" key="1">
    <source>
        <dbReference type="EMBL" id="QDJ14651.1"/>
    </source>
</evidence>
<dbReference type="Gene3D" id="1.10.3480.10">
    <property type="entry name" value="TorD-like"/>
    <property type="match status" value="2"/>
</dbReference>
<dbReference type="SUPFAM" id="SSF89155">
    <property type="entry name" value="TorD-like"/>
    <property type="match status" value="1"/>
</dbReference>
<protein>
    <submittedName>
        <fullName evidence="1">Uncharacterized protein</fullName>
    </submittedName>
</protein>
<dbReference type="PANTHER" id="PTHR34227:SF12">
    <property type="entry name" value="CHAPERONE PROTEIN YCDY"/>
    <property type="match status" value="1"/>
</dbReference>
<sequence length="186" mass="21011">MSNQINDFSLLCRLFGNLFYRSPQDPVLTGVLQWLEQQGLSQVWALVEDDQISVALKQLQQKQDLAVLVEDYQTLNQAVSFRISDYAISVEQFVAFRQERGIPDVAQADQVGLLLLTASWLEDNSGSLQAQQQLFEQYLLPTMAKFLGKIEAHAKTVFYRALARLTRVALASMADELEENALALQE</sequence>
<dbReference type="PANTHER" id="PTHR34227">
    <property type="entry name" value="CHAPERONE PROTEIN YCDY"/>
    <property type="match status" value="1"/>
</dbReference>
<dbReference type="InterPro" id="IPR026269">
    <property type="entry name" value="DmsD-type"/>
</dbReference>
<organism evidence="1 2">
    <name type="scientific">Mergibacter septicus</name>
    <dbReference type="NCBI Taxonomy" id="221402"/>
    <lineage>
        <taxon>Bacteria</taxon>
        <taxon>Pseudomonadati</taxon>
        <taxon>Pseudomonadota</taxon>
        <taxon>Gammaproteobacteria</taxon>
        <taxon>Pasteurellales</taxon>
        <taxon>Pasteurellaceae</taxon>
        <taxon>Mergibacter</taxon>
    </lineage>
</organism>
<keyword evidence="2" id="KW-1185">Reference proteome</keyword>
<dbReference type="AlphaFoldDB" id="A0A8E3MG28"/>
<reference evidence="1" key="1">
    <citation type="submission" date="2017-06" db="EMBL/GenBank/DDBJ databases">
        <title>Genome sequencing of pathogenic and non-pathogenic strains within Bisgaard taxon 40.</title>
        <authorList>
            <person name="Ladner J.T."/>
            <person name="Lovett S.P."/>
            <person name="Koroleva G."/>
            <person name="Lorch J.M."/>
        </authorList>
    </citation>
    <scope>NUCLEOTIDE SEQUENCE</scope>
    <source>
        <strain evidence="1">27576-1-I1</strain>
    </source>
</reference>
<dbReference type="Proteomes" id="UP000955338">
    <property type="component" value="Chromosome"/>
</dbReference>
<dbReference type="InterPro" id="IPR036411">
    <property type="entry name" value="TorD-like_sf"/>
</dbReference>
<proteinExistence type="predicted"/>
<dbReference type="InterPro" id="IPR050289">
    <property type="entry name" value="TorD/DmsD_chaperones"/>
</dbReference>